<feature type="domain" description="RDD" evidence="6">
    <location>
        <begin position="26"/>
        <end position="141"/>
    </location>
</feature>
<dbReference type="RefSeq" id="WP_344847462.1">
    <property type="nucleotide sequence ID" value="NZ_BAABDF010000007.1"/>
</dbReference>
<keyword evidence="4 5" id="KW-0472">Membrane</keyword>
<dbReference type="Pfam" id="PF06271">
    <property type="entry name" value="RDD"/>
    <property type="match status" value="1"/>
</dbReference>
<keyword evidence="3 5" id="KW-1133">Transmembrane helix</keyword>
<evidence type="ECO:0000256" key="1">
    <source>
        <dbReference type="ARBA" id="ARBA00004141"/>
    </source>
</evidence>
<feature type="transmembrane region" description="Helical" evidence="5">
    <location>
        <begin position="29"/>
        <end position="49"/>
    </location>
</feature>
<evidence type="ECO:0000259" key="6">
    <source>
        <dbReference type="Pfam" id="PF06271"/>
    </source>
</evidence>
<dbReference type="Proteomes" id="UP001399917">
    <property type="component" value="Unassembled WGS sequence"/>
</dbReference>
<dbReference type="InterPro" id="IPR010432">
    <property type="entry name" value="RDD"/>
</dbReference>
<protein>
    <submittedName>
        <fullName evidence="7">RDD family protein</fullName>
    </submittedName>
</protein>
<evidence type="ECO:0000256" key="5">
    <source>
        <dbReference type="SAM" id="Phobius"/>
    </source>
</evidence>
<keyword evidence="2 5" id="KW-0812">Transmembrane</keyword>
<proteinExistence type="predicted"/>
<name>A0ABP7KFR4_9RHOB</name>
<evidence type="ECO:0000256" key="3">
    <source>
        <dbReference type="ARBA" id="ARBA00022989"/>
    </source>
</evidence>
<sequence length="152" mass="16631">MSDNPHTHWGLPDPERQPGFYESVPIKRLLAFVVDLIITVVLAALLVPLTAFTGIFFFPFLVAVVGFAYRVVTIANGSATLGMRVMGIEFRTSRGERFDLGMAILHTSLFTVWGMFVIAQIVSVVLMLTSARKQGLSDFILGTAAINRAADI</sequence>
<dbReference type="EMBL" id="BAABDF010000007">
    <property type="protein sequence ID" value="GAA3873551.1"/>
    <property type="molecule type" value="Genomic_DNA"/>
</dbReference>
<accession>A0ABP7KFR4</accession>
<comment type="subcellular location">
    <subcellularLocation>
        <location evidence="1">Membrane</location>
        <topology evidence="1">Multi-pass membrane protein</topology>
    </subcellularLocation>
</comment>
<evidence type="ECO:0000313" key="7">
    <source>
        <dbReference type="EMBL" id="GAA3873551.1"/>
    </source>
</evidence>
<feature type="transmembrane region" description="Helical" evidence="5">
    <location>
        <begin position="100"/>
        <end position="128"/>
    </location>
</feature>
<evidence type="ECO:0000256" key="2">
    <source>
        <dbReference type="ARBA" id="ARBA00022692"/>
    </source>
</evidence>
<comment type="caution">
    <text evidence="7">The sequence shown here is derived from an EMBL/GenBank/DDBJ whole genome shotgun (WGS) entry which is preliminary data.</text>
</comment>
<feature type="transmembrane region" description="Helical" evidence="5">
    <location>
        <begin position="55"/>
        <end position="79"/>
    </location>
</feature>
<gene>
    <name evidence="7" type="ORF">GCM10022404_24230</name>
</gene>
<reference evidence="8" key="1">
    <citation type="journal article" date="2019" name="Int. J. Syst. Evol. Microbiol.">
        <title>The Global Catalogue of Microorganisms (GCM) 10K type strain sequencing project: providing services to taxonomists for standard genome sequencing and annotation.</title>
        <authorList>
            <consortium name="The Broad Institute Genomics Platform"/>
            <consortium name="The Broad Institute Genome Sequencing Center for Infectious Disease"/>
            <person name="Wu L."/>
            <person name="Ma J."/>
        </authorList>
    </citation>
    <scope>NUCLEOTIDE SEQUENCE [LARGE SCALE GENOMIC DNA]</scope>
    <source>
        <strain evidence="8">JCM 17190</strain>
    </source>
</reference>
<evidence type="ECO:0000313" key="8">
    <source>
        <dbReference type="Proteomes" id="UP001399917"/>
    </source>
</evidence>
<organism evidence="7 8">
    <name type="scientific">Celeribacter arenosi</name>
    <dbReference type="NCBI Taxonomy" id="792649"/>
    <lineage>
        <taxon>Bacteria</taxon>
        <taxon>Pseudomonadati</taxon>
        <taxon>Pseudomonadota</taxon>
        <taxon>Alphaproteobacteria</taxon>
        <taxon>Rhodobacterales</taxon>
        <taxon>Roseobacteraceae</taxon>
        <taxon>Celeribacter</taxon>
    </lineage>
</organism>
<evidence type="ECO:0000256" key="4">
    <source>
        <dbReference type="ARBA" id="ARBA00023136"/>
    </source>
</evidence>
<keyword evidence="8" id="KW-1185">Reference proteome</keyword>